<sequence length="1175" mass="132918">MIDEQKLRQGLQKLLEGTGTAIRERLSDEPALEAKLRERHAAAVQAARTEGSARGYTAFADDAITQAAVHWLLGCVFVRFLEDNGWLDERNSKVAWISGPAERLAIAKDRRTLFLRPDPGLTDRDYLLHVFAEVSKLPGVAGLFDLKHNPLYSLQPTAQGAARIVEFFQKVDPDTNELIYDFSDAAHGTRFLGDLYQNLSESARKRYALCQTPGFVIDFILDRTLTPALDAFGLEILRVIDPSCGSGHFLLEAFARLIRAWENKEPGTNMPALVQRALDAVYGVDLNPFAIEITRFRLLISALESSDIGRLKDAPNFKFNLAAGDSLLHGSRISGGGVQRGLLEDRMEHFYDTEDAEELKRILSQPYHVVVGNPPYINVRDSVLRDAYRNRFTTCHGKYQLGVPFTERFFDLTVRSDSRDDGPAGWMGMIVSNAFMKRAFGKKLIENFLRRLDLTHVIDTSGVYLPGHGTPTTILLARHQPPVSSTIRAVRGIRGETGVPDDPANAPVWREIADHVDESGFEGSRVSIADPTRLSFDAHPWAIGGGGAAELKEAMDEISEIRLGMLGDPGVQVLTLADDVMVRPVGNLGRIGLTEARIYVTGEDTRDWSISSQSELFVPGDKPPAQLWSFRTTLSNRMSFGESQLERGLRWWDYGMVVTSRLSPPLIAFGCVATQNHFVLENRRIAFNRHAPVIRIMAQSSDETGLELLGLLNSSAGCFWLKQVNYPKGGDHVGTEGARVRKLMWDVYYEFDSTKLKQFPIPEEKPTAITKLIQTEVDARSSLLPEKLCAETVPLREQLDSARDQAWQHLCRMISLQEELDWQCYRLYGFLEDDLTIAADQIPLLNLGERAFEIVLARSNEEPLWFERNCSTPMTAIPSHWPEAYRDLVERRIAVIETNRDIALVERPEYKRRWNLPSWRDMESAALKGWLLDRMEIQVIWREHKLVSCSQLRDALSLDREWISVADIYNGTPVEDLDGFVISLALPESVPFLPTLRHTESGLRKRTEWEEVWRLQREEDAGVTNLEIPAPPKYVAKDFKGGDIWRLRGGLDVPKERFILYPGFERDSDRTPVLGWAGWSHLEQARALAAYYQRMHMEEGWEMERLKPILAGLLDLREWLKQWHDDLDPETGLKLGTYFSEFAEAQCQELGFSVREVLAWQSAGTTTGRKKSMAQ</sequence>
<dbReference type="Pfam" id="PF07669">
    <property type="entry name" value="Eco57I"/>
    <property type="match status" value="1"/>
</dbReference>
<dbReference type="InterPro" id="IPR002052">
    <property type="entry name" value="DNA_methylase_N6_adenine_CS"/>
</dbReference>
<feature type="domain" description="Type II methyltransferase M.TaqI-like" evidence="6">
    <location>
        <begin position="281"/>
        <end position="460"/>
    </location>
</feature>
<dbReference type="InterPro" id="IPR054277">
    <property type="entry name" value="DUF7008"/>
</dbReference>
<protein>
    <recommendedName>
        <fullName evidence="1">site-specific DNA-methyltransferase (adenine-specific)</fullName>
        <ecNumber evidence="1">2.1.1.72</ecNumber>
    </recommendedName>
</protein>
<dbReference type="Gene3D" id="3.40.50.150">
    <property type="entry name" value="Vaccinia Virus protein VP39"/>
    <property type="match status" value="1"/>
</dbReference>
<dbReference type="GO" id="GO:0032259">
    <property type="term" value="P:methylation"/>
    <property type="evidence" value="ECO:0007669"/>
    <property type="project" value="UniProtKB-KW"/>
</dbReference>
<evidence type="ECO:0000313" key="8">
    <source>
        <dbReference type="EMBL" id="NYF54062.1"/>
    </source>
</evidence>
<evidence type="ECO:0000256" key="3">
    <source>
        <dbReference type="ARBA" id="ARBA00022679"/>
    </source>
</evidence>
<dbReference type="InterPro" id="IPR011639">
    <property type="entry name" value="MethylTrfase_TaqI-like_dom"/>
</dbReference>
<organism evidence="8 9">
    <name type="scientific">Tunturiibacter lichenicola</name>
    <dbReference type="NCBI Taxonomy" id="2051959"/>
    <lineage>
        <taxon>Bacteria</taxon>
        <taxon>Pseudomonadati</taxon>
        <taxon>Acidobacteriota</taxon>
        <taxon>Terriglobia</taxon>
        <taxon>Terriglobales</taxon>
        <taxon>Acidobacteriaceae</taxon>
        <taxon>Tunturiibacter</taxon>
    </lineage>
</organism>
<evidence type="ECO:0000256" key="1">
    <source>
        <dbReference type="ARBA" id="ARBA00011900"/>
    </source>
</evidence>
<dbReference type="Proteomes" id="UP000534186">
    <property type="component" value="Unassembled WGS sequence"/>
</dbReference>
<evidence type="ECO:0000256" key="2">
    <source>
        <dbReference type="ARBA" id="ARBA00022603"/>
    </source>
</evidence>
<dbReference type="EMBL" id="JACCCV010000003">
    <property type="protein sequence ID" value="NYF54062.1"/>
    <property type="molecule type" value="Genomic_DNA"/>
</dbReference>
<dbReference type="GO" id="GO:0006304">
    <property type="term" value="P:DNA modification"/>
    <property type="evidence" value="ECO:0007669"/>
    <property type="project" value="InterPro"/>
</dbReference>
<comment type="caution">
    <text evidence="8">The sequence shown here is derived from an EMBL/GenBank/DDBJ whole genome shotgun (WGS) entry which is preliminary data.</text>
</comment>
<proteinExistence type="predicted"/>
<keyword evidence="2" id="KW-0489">Methyltransferase</keyword>
<dbReference type="AlphaFoldDB" id="A0A7Y9NRM3"/>
<dbReference type="PRINTS" id="PR00507">
    <property type="entry name" value="N12N6MTFRASE"/>
</dbReference>
<gene>
    <name evidence="8" type="ORF">HDF12_004484</name>
</gene>
<dbReference type="PROSITE" id="PS00092">
    <property type="entry name" value="N6_MTASE"/>
    <property type="match status" value="1"/>
</dbReference>
<dbReference type="NCBIfam" id="NF033451">
    <property type="entry name" value="BREX_2_MTaseX"/>
    <property type="match status" value="1"/>
</dbReference>
<accession>A0A7Y9NRM3</accession>
<dbReference type="GO" id="GO:0003676">
    <property type="term" value="F:nucleic acid binding"/>
    <property type="evidence" value="ECO:0007669"/>
    <property type="project" value="InterPro"/>
</dbReference>
<comment type="catalytic activity">
    <reaction evidence="5">
        <text>a 2'-deoxyadenosine in DNA + S-adenosyl-L-methionine = an N(6)-methyl-2'-deoxyadenosine in DNA + S-adenosyl-L-homocysteine + H(+)</text>
        <dbReference type="Rhea" id="RHEA:15197"/>
        <dbReference type="Rhea" id="RHEA-COMP:12418"/>
        <dbReference type="Rhea" id="RHEA-COMP:12419"/>
        <dbReference type="ChEBI" id="CHEBI:15378"/>
        <dbReference type="ChEBI" id="CHEBI:57856"/>
        <dbReference type="ChEBI" id="CHEBI:59789"/>
        <dbReference type="ChEBI" id="CHEBI:90615"/>
        <dbReference type="ChEBI" id="CHEBI:90616"/>
        <dbReference type="EC" id="2.1.1.72"/>
    </reaction>
</comment>
<reference evidence="8 9" key="1">
    <citation type="submission" date="2020-07" db="EMBL/GenBank/DDBJ databases">
        <title>Genomic Encyclopedia of Type Strains, Phase IV (KMG-V): Genome sequencing to study the core and pangenomes of soil and plant-associated prokaryotes.</title>
        <authorList>
            <person name="Whitman W."/>
        </authorList>
    </citation>
    <scope>NUCLEOTIDE SEQUENCE [LARGE SCALE GENOMIC DNA]</scope>
    <source>
        <strain evidence="8 9">M8UP30</strain>
    </source>
</reference>
<dbReference type="EC" id="2.1.1.72" evidence="1"/>
<dbReference type="SUPFAM" id="SSF53335">
    <property type="entry name" value="S-adenosyl-L-methionine-dependent methyltransferases"/>
    <property type="match status" value="1"/>
</dbReference>
<evidence type="ECO:0000259" key="6">
    <source>
        <dbReference type="Pfam" id="PF07669"/>
    </source>
</evidence>
<feature type="domain" description="DUF7008" evidence="7">
    <location>
        <begin position="813"/>
        <end position="1171"/>
    </location>
</feature>
<evidence type="ECO:0000256" key="5">
    <source>
        <dbReference type="ARBA" id="ARBA00047942"/>
    </source>
</evidence>
<dbReference type="GO" id="GO:0009007">
    <property type="term" value="F:site-specific DNA-methyltransferase (adenine-specific) activity"/>
    <property type="evidence" value="ECO:0007669"/>
    <property type="project" value="UniProtKB-EC"/>
</dbReference>
<dbReference type="InterPro" id="IPR050953">
    <property type="entry name" value="N4_N6_ade-DNA_methylase"/>
</dbReference>
<dbReference type="InterPro" id="IPR029063">
    <property type="entry name" value="SAM-dependent_MTases_sf"/>
</dbReference>
<dbReference type="Pfam" id="PF22654">
    <property type="entry name" value="DUF7008"/>
    <property type="match status" value="1"/>
</dbReference>
<evidence type="ECO:0000313" key="9">
    <source>
        <dbReference type="Proteomes" id="UP000534186"/>
    </source>
</evidence>
<evidence type="ECO:0000259" key="7">
    <source>
        <dbReference type="Pfam" id="PF22654"/>
    </source>
</evidence>
<name>A0A7Y9NRM3_9BACT</name>
<dbReference type="PANTHER" id="PTHR33841:SF1">
    <property type="entry name" value="DNA METHYLTRANSFERASE A"/>
    <property type="match status" value="1"/>
</dbReference>
<dbReference type="PANTHER" id="PTHR33841">
    <property type="entry name" value="DNA METHYLTRANSFERASE YEEA-RELATED"/>
    <property type="match status" value="1"/>
</dbReference>
<keyword evidence="4" id="KW-0949">S-adenosyl-L-methionine</keyword>
<keyword evidence="3" id="KW-0808">Transferase</keyword>
<evidence type="ECO:0000256" key="4">
    <source>
        <dbReference type="ARBA" id="ARBA00022691"/>
    </source>
</evidence>